<dbReference type="Proteomes" id="UP000255421">
    <property type="component" value="Unassembled WGS sequence"/>
</dbReference>
<proteinExistence type="predicted"/>
<dbReference type="RefSeq" id="WP_092538319.1">
    <property type="nucleotide sequence ID" value="NZ_FNKQ01000003.1"/>
</dbReference>
<keyword evidence="5" id="KW-1185">Reference proteome</keyword>
<feature type="transmembrane region" description="Helical" evidence="1">
    <location>
        <begin position="63"/>
        <end position="84"/>
    </location>
</feature>
<organism evidence="3 4">
    <name type="scientific">Halopelagius longus</name>
    <dbReference type="NCBI Taxonomy" id="1236180"/>
    <lineage>
        <taxon>Archaea</taxon>
        <taxon>Methanobacteriati</taxon>
        <taxon>Methanobacteriota</taxon>
        <taxon>Stenosarchaea group</taxon>
        <taxon>Halobacteria</taxon>
        <taxon>Halobacteriales</taxon>
        <taxon>Haloferacaceae</taxon>
    </lineage>
</organism>
<gene>
    <name evidence="2" type="ORF">DWB78_08050</name>
    <name evidence="3" type="ORF">SAMN05216278_2820</name>
</gene>
<evidence type="ECO:0000313" key="3">
    <source>
        <dbReference type="EMBL" id="SDQ85926.1"/>
    </source>
</evidence>
<accession>A0A1H1ECP3</accession>
<evidence type="ECO:0000313" key="2">
    <source>
        <dbReference type="EMBL" id="RDI71682.1"/>
    </source>
</evidence>
<dbReference type="EMBL" id="QQST01000001">
    <property type="protein sequence ID" value="RDI71682.1"/>
    <property type="molecule type" value="Genomic_DNA"/>
</dbReference>
<dbReference type="AlphaFoldDB" id="A0A1H1ECP3"/>
<dbReference type="Proteomes" id="UP000199289">
    <property type="component" value="Unassembled WGS sequence"/>
</dbReference>
<protein>
    <submittedName>
        <fullName evidence="3">Uncharacterized protein</fullName>
    </submittedName>
</protein>
<evidence type="ECO:0000313" key="5">
    <source>
        <dbReference type="Proteomes" id="UP000255421"/>
    </source>
</evidence>
<evidence type="ECO:0000256" key="1">
    <source>
        <dbReference type="SAM" id="Phobius"/>
    </source>
</evidence>
<dbReference type="OrthoDB" id="307757at2157"/>
<reference evidence="3" key="2">
    <citation type="submission" date="2016-10" db="EMBL/GenBank/DDBJ databases">
        <authorList>
            <person name="de Groot N.N."/>
        </authorList>
    </citation>
    <scope>NUCLEOTIDE SEQUENCE [LARGE SCALE GENOMIC DNA]</scope>
    <source>
        <strain evidence="3">CGMCC 1.12397</strain>
    </source>
</reference>
<evidence type="ECO:0000313" key="4">
    <source>
        <dbReference type="Proteomes" id="UP000199289"/>
    </source>
</evidence>
<reference evidence="2 5" key="3">
    <citation type="submission" date="2018-07" db="EMBL/GenBank/DDBJ databases">
        <title>Genome sequence of extremly halophilic archaeon Halopelagius longus strain BC12-B1.</title>
        <authorList>
            <person name="Zhang X."/>
        </authorList>
    </citation>
    <scope>NUCLEOTIDE SEQUENCE [LARGE SCALE GENOMIC DNA]</scope>
    <source>
        <strain evidence="2 5">BC12-B1</strain>
    </source>
</reference>
<name>A0A1H1ECP3_9EURY</name>
<sequence>MVLDSSTSDADETYDAVHRATRDAVWYVVGTVTLMLFHLALAAICLSIAYAGIDQFLSDSRSVTLGVVTAGAIAVGLFSVYRVFSLVTE</sequence>
<keyword evidence="1" id="KW-1133">Transmembrane helix</keyword>
<dbReference type="EMBL" id="FNKQ01000003">
    <property type="protein sequence ID" value="SDQ85926.1"/>
    <property type="molecule type" value="Genomic_DNA"/>
</dbReference>
<reference evidence="4" key="1">
    <citation type="submission" date="2016-10" db="EMBL/GenBank/DDBJ databases">
        <authorList>
            <person name="Varghese N."/>
            <person name="Submissions S."/>
        </authorList>
    </citation>
    <scope>NUCLEOTIDE SEQUENCE [LARGE SCALE GENOMIC DNA]</scope>
    <source>
        <strain evidence="4">CGMCC 1.12397</strain>
    </source>
</reference>
<feature type="transmembrane region" description="Helical" evidence="1">
    <location>
        <begin position="24"/>
        <end position="51"/>
    </location>
</feature>
<keyword evidence="1" id="KW-0472">Membrane</keyword>
<keyword evidence="1" id="KW-0812">Transmembrane</keyword>